<dbReference type="EMBL" id="JBHUOV010000001">
    <property type="protein sequence ID" value="MFD2823296.1"/>
    <property type="molecule type" value="Genomic_DNA"/>
</dbReference>
<comment type="caution">
    <text evidence="2">The sequence shown here is derived from an EMBL/GenBank/DDBJ whole genome shotgun (WGS) entry which is preliminary data.</text>
</comment>
<dbReference type="RefSeq" id="WP_183486935.1">
    <property type="nucleotide sequence ID" value="NZ_JBHUOV010000001.1"/>
</dbReference>
<gene>
    <name evidence="2" type="ORF">ACFS5M_06420</name>
</gene>
<feature type="chain" id="PRO_5045340499" evidence="1">
    <location>
        <begin position="37"/>
        <end position="510"/>
    </location>
</feature>
<evidence type="ECO:0000313" key="2">
    <source>
        <dbReference type="EMBL" id="MFD2823296.1"/>
    </source>
</evidence>
<evidence type="ECO:0000313" key="3">
    <source>
        <dbReference type="Proteomes" id="UP001597533"/>
    </source>
</evidence>
<dbReference type="Proteomes" id="UP001597533">
    <property type="component" value="Unassembled WGS sequence"/>
</dbReference>
<name>A0ABW5WN44_9FLAO</name>
<keyword evidence="1" id="KW-0732">Signal</keyword>
<feature type="signal peptide" evidence="1">
    <location>
        <begin position="1"/>
        <end position="36"/>
    </location>
</feature>
<proteinExistence type="predicted"/>
<organism evidence="2 3">
    <name type="scientific">Lacinutrix iliipiscaria</name>
    <dbReference type="NCBI Taxonomy" id="1230532"/>
    <lineage>
        <taxon>Bacteria</taxon>
        <taxon>Pseudomonadati</taxon>
        <taxon>Bacteroidota</taxon>
        <taxon>Flavobacteriia</taxon>
        <taxon>Flavobacteriales</taxon>
        <taxon>Flavobacteriaceae</taxon>
        <taxon>Lacinutrix</taxon>
    </lineage>
</organism>
<protein>
    <submittedName>
        <fullName evidence="2">TipAS antibiotic-recognition domain-containing protein</fullName>
    </submittedName>
</protein>
<reference evidence="3" key="1">
    <citation type="journal article" date="2019" name="Int. J. Syst. Evol. Microbiol.">
        <title>The Global Catalogue of Microorganisms (GCM) 10K type strain sequencing project: providing services to taxonomists for standard genome sequencing and annotation.</title>
        <authorList>
            <consortium name="The Broad Institute Genomics Platform"/>
            <consortium name="The Broad Institute Genome Sequencing Center for Infectious Disease"/>
            <person name="Wu L."/>
            <person name="Ma J."/>
        </authorList>
    </citation>
    <scope>NUCLEOTIDE SEQUENCE [LARGE SCALE GENOMIC DNA]</scope>
    <source>
        <strain evidence="3">KCTC 32141</strain>
    </source>
</reference>
<evidence type="ECO:0000256" key="1">
    <source>
        <dbReference type="SAM" id="SignalP"/>
    </source>
</evidence>
<accession>A0ABW5WN44</accession>
<keyword evidence="3" id="KW-1185">Reference proteome</keyword>
<sequence>MKNLDNFHLHLKCMNSVNKKLKLIVLMLCVTLSSMAQQKLEKVSQSINVSNDVVIDLNTSYTNIEIETWNKDIIEIEAYMESDKLSKEELQKVFDHWKVLVDGSKALVTIETEGLLNSWSNNGIALFDENSLDALKELEFKLADIPEIPIIEGLMESLHLENMPKIPNLPDLPDGMNNFNFDYDKYKKEGQSYLDKWGKEYEEKYGREYSQKMKAWAENFDEEEWTAYEKKMEAWGEKFGEEFGEKFGKDMEEWGEAFGKRMEEWGENFEQQLQESGFEESMEAWGEALGKRIEEHLEGLNHDDEDVETIFSSSSKSNSKVKKTIKIKMPKKAKLKMNVRHGELKIASVINNAKANISHSSLTAQSIDGSQTSINVSYGTVKIINWNAGELKLNYVDHAKIDSSNTLVLSSNSSNVNIKNVLNNAIIDGSFGDLVIGNISNSFKNINLVLENSEANLKLPKGNYSLFYKGTKSFFNDENTSSKTINNYPNTDNNNQTIVINAKYSNVVAQ</sequence>